<dbReference type="AlphaFoldDB" id="A0AAE3A2W7"/>
<comment type="caution">
    <text evidence="1">The sequence shown here is derived from an EMBL/GenBank/DDBJ whole genome shotgun (WGS) entry which is preliminary data.</text>
</comment>
<reference evidence="1 2" key="1">
    <citation type="submission" date="2021-10" db="EMBL/GenBank/DDBJ databases">
        <title>Anaerobic single-cell dispensing facilitates the cultivation of human gut bacteria.</title>
        <authorList>
            <person name="Afrizal A."/>
        </authorList>
    </citation>
    <scope>NUCLEOTIDE SEQUENCE [LARGE SCALE GENOMIC DNA]</scope>
    <source>
        <strain evidence="1 2">CLA-AA-H276</strain>
    </source>
</reference>
<proteinExistence type="predicted"/>
<protein>
    <submittedName>
        <fullName evidence="1">Cysteine-rich KTR domain-containing protein</fullName>
    </submittedName>
</protein>
<name>A0AAE3A2W7_9FIRM</name>
<dbReference type="EMBL" id="JAJEPS010000001">
    <property type="protein sequence ID" value="MCC2125086.1"/>
    <property type="molecule type" value="Genomic_DNA"/>
</dbReference>
<dbReference type="Proteomes" id="UP001198220">
    <property type="component" value="Unassembled WGS sequence"/>
</dbReference>
<keyword evidence="2" id="KW-1185">Reference proteome</keyword>
<dbReference type="Pfam" id="PF14205">
    <property type="entry name" value="Cys_rich_KTR"/>
    <property type="match status" value="1"/>
</dbReference>
<evidence type="ECO:0000313" key="2">
    <source>
        <dbReference type="Proteomes" id="UP001198220"/>
    </source>
</evidence>
<gene>
    <name evidence="1" type="ORF">LKD36_02710</name>
</gene>
<sequence length="64" mass="7523">MKDGEEEKRWVLCPWCGAKTRLQILRETELVTFPLFCPKCRHESIINAKNFIIETKQPDAKTQC</sequence>
<organism evidence="1 2">
    <name type="scientific">Hominiventricola filiformis</name>
    <dbReference type="NCBI Taxonomy" id="2885352"/>
    <lineage>
        <taxon>Bacteria</taxon>
        <taxon>Bacillati</taxon>
        <taxon>Bacillota</taxon>
        <taxon>Clostridia</taxon>
        <taxon>Lachnospirales</taxon>
        <taxon>Lachnospiraceae</taxon>
        <taxon>Hominiventricola</taxon>
    </lineage>
</organism>
<evidence type="ECO:0000313" key="1">
    <source>
        <dbReference type="EMBL" id="MCC2125086.1"/>
    </source>
</evidence>
<dbReference type="RefSeq" id="WP_120041782.1">
    <property type="nucleotide sequence ID" value="NZ_JAJEPS010000001.1"/>
</dbReference>
<accession>A0AAE3A2W7</accession>
<dbReference type="InterPro" id="IPR025957">
    <property type="entry name" value="Cys_rich_KTR"/>
</dbReference>